<feature type="signal peptide" evidence="1">
    <location>
        <begin position="1"/>
        <end position="21"/>
    </location>
</feature>
<sequence>MRKWLVVPSLALFLLPGQAFAQGAQGMLIYQIEGNRYLRKNYDAKGILKNYQTIEVGKLNINNDIIESKMTVLSYDEEDNLLNASQTTIRCNPEAQEVLMGIFPFAGGKPNKSLKIEMPERNELYPSGWQQGNSLPNFNFRLKLEGGAAGFFGTESRTTISQRKVSLQSEGTYRVSGKMTLKAFVAGIRISTTVYDYFEDITAEKGIVRQNFRASDGEYFTITLIEK</sequence>
<name>A0A2D0N090_FLAN2</name>
<evidence type="ECO:0008006" key="4">
    <source>
        <dbReference type="Google" id="ProtNLM"/>
    </source>
</evidence>
<evidence type="ECO:0000313" key="2">
    <source>
        <dbReference type="EMBL" id="PHN01850.1"/>
    </source>
</evidence>
<dbReference type="OrthoDB" id="1523679at2"/>
<dbReference type="AlphaFoldDB" id="A0A2D0N090"/>
<keyword evidence="1" id="KW-0732">Signal</keyword>
<gene>
    <name evidence="2" type="ORF">CRP01_35020</name>
</gene>
<proteinExistence type="predicted"/>
<dbReference type="EMBL" id="PDUD01000048">
    <property type="protein sequence ID" value="PHN01850.1"/>
    <property type="molecule type" value="Genomic_DNA"/>
</dbReference>
<comment type="caution">
    <text evidence="2">The sequence shown here is derived from an EMBL/GenBank/DDBJ whole genome shotgun (WGS) entry which is preliminary data.</text>
</comment>
<reference evidence="2 3" key="1">
    <citation type="submission" date="2017-10" db="EMBL/GenBank/DDBJ databases">
        <title>The draft genome sequence of Lewinella nigricans NBRC 102662.</title>
        <authorList>
            <person name="Wang K."/>
        </authorList>
    </citation>
    <scope>NUCLEOTIDE SEQUENCE [LARGE SCALE GENOMIC DNA]</scope>
    <source>
        <strain evidence="2 3">NBRC 102662</strain>
    </source>
</reference>
<feature type="chain" id="PRO_5013288313" description="DUF3108 domain-containing protein" evidence="1">
    <location>
        <begin position="22"/>
        <end position="227"/>
    </location>
</feature>
<organism evidence="2 3">
    <name type="scientific">Flavilitoribacter nigricans (strain ATCC 23147 / DSM 23189 / NBRC 102662 / NCIMB 1420 / SS-2)</name>
    <name type="common">Lewinella nigricans</name>
    <dbReference type="NCBI Taxonomy" id="1122177"/>
    <lineage>
        <taxon>Bacteria</taxon>
        <taxon>Pseudomonadati</taxon>
        <taxon>Bacteroidota</taxon>
        <taxon>Saprospiria</taxon>
        <taxon>Saprospirales</taxon>
        <taxon>Lewinellaceae</taxon>
        <taxon>Flavilitoribacter</taxon>
    </lineage>
</organism>
<accession>A0A2D0N090</accession>
<dbReference type="Gene3D" id="2.40.360.20">
    <property type="match status" value="1"/>
</dbReference>
<keyword evidence="3" id="KW-1185">Reference proteome</keyword>
<evidence type="ECO:0000256" key="1">
    <source>
        <dbReference type="SAM" id="SignalP"/>
    </source>
</evidence>
<protein>
    <recommendedName>
        <fullName evidence="4">DUF3108 domain-containing protein</fullName>
    </recommendedName>
</protein>
<evidence type="ECO:0000313" key="3">
    <source>
        <dbReference type="Proteomes" id="UP000223913"/>
    </source>
</evidence>
<dbReference type="Proteomes" id="UP000223913">
    <property type="component" value="Unassembled WGS sequence"/>
</dbReference>
<dbReference type="RefSeq" id="WP_099154740.1">
    <property type="nucleotide sequence ID" value="NZ_PDUD01000048.1"/>
</dbReference>